<dbReference type="Pfam" id="PF02775">
    <property type="entry name" value="TPP_enzyme_C"/>
    <property type="match status" value="1"/>
</dbReference>
<feature type="domain" description="Thiamine pyrophosphate enzyme central" evidence="5">
    <location>
        <begin position="190"/>
        <end position="329"/>
    </location>
</feature>
<dbReference type="Pfam" id="PF02776">
    <property type="entry name" value="TPP_enzyme_N"/>
    <property type="match status" value="1"/>
</dbReference>
<evidence type="ECO:0000313" key="9">
    <source>
        <dbReference type="Proteomes" id="UP000234462"/>
    </source>
</evidence>
<feature type="domain" description="Thiamine pyrophosphate enzyme N-terminal TPP-binding" evidence="7">
    <location>
        <begin position="3"/>
        <end position="115"/>
    </location>
</feature>
<dbReference type="RefSeq" id="WP_101588365.1">
    <property type="nucleotide sequence ID" value="NZ_FXZM01000004.1"/>
</dbReference>
<name>A0A2H1L3J2_9MICO</name>
<protein>
    <submittedName>
        <fullName evidence="8">Acetolactate synthase-1/2/3 large subunit</fullName>
        <ecNumber evidence="8">2.2.1.6</ecNumber>
    </submittedName>
</protein>
<evidence type="ECO:0000259" key="7">
    <source>
        <dbReference type="Pfam" id="PF02776"/>
    </source>
</evidence>
<keyword evidence="3 4" id="KW-0786">Thiamine pyrophosphate</keyword>
<dbReference type="Proteomes" id="UP000234462">
    <property type="component" value="Unassembled WGS sequence"/>
</dbReference>
<comment type="cofactor">
    <cofactor evidence="1">
        <name>thiamine diphosphate</name>
        <dbReference type="ChEBI" id="CHEBI:58937"/>
    </cofactor>
</comment>
<evidence type="ECO:0000256" key="2">
    <source>
        <dbReference type="ARBA" id="ARBA00007812"/>
    </source>
</evidence>
<dbReference type="AlphaFoldDB" id="A0A2H1L3J2"/>
<dbReference type="PANTHER" id="PTHR18968:SF13">
    <property type="entry name" value="ACETOLACTATE SYNTHASE CATALYTIC SUBUNIT, MITOCHONDRIAL"/>
    <property type="match status" value="1"/>
</dbReference>
<reference evidence="9" key="1">
    <citation type="submission" date="2017-03" db="EMBL/GenBank/DDBJ databases">
        <authorList>
            <person name="Monnet C."/>
        </authorList>
    </citation>
    <scope>NUCLEOTIDE SEQUENCE [LARGE SCALE GENOMIC DNA]</scope>
    <source>
        <strain evidence="9">SJ5-8</strain>
    </source>
</reference>
<proteinExistence type="inferred from homology"/>
<dbReference type="GO" id="GO:0000287">
    <property type="term" value="F:magnesium ion binding"/>
    <property type="evidence" value="ECO:0007669"/>
    <property type="project" value="InterPro"/>
</dbReference>
<sequence>MNTVADVLAKRLKNRGLRHFFGQSLPSRLVLSLEELGVEQVAYRTENAGGAMADGFARVSGTVPVVTAQNGPAATLLVPPLVEAKLVRSPVLAIVQEVPSRFRGKNAFQEIDHFELFRSSTKAVLRIDEPERAVETLDRAIDLARGGVPGPVVLLTPADILLEDVEPVVDEQPAGLEFPADRTVPASNRLAEAVDALAQAERPLVVAGGGVHRSGATEALREFVQRHRVPVATTNMGKGAVDEADQLSIGVVGNAMAPRSTTHGMDALIAESDVVLVVGARMNENGTDSWKLFPRSATYIQVDIDPEELGRNYPVIRLLGDVDATLRELTAASGSRGTFLSAFDADSAIRRIAEVKASAQETVSGAVDLEQTPIRPERIVKDLAEAVPEDAILVADASYSTIWLSNYFHAAGGRYDFVEPRGMAGLGWGFPMAIGAKVAHPDREVVCLTGDGGFGHVWQEMETLARMGRKVVVVLLDNGILGFQKHAEISKYSGTTTATEFAPVDHAGIAKASGIDAFDVSDPAELGPAISKALDSASSTLIVVKTDPRAYPPITAFGDITAEV</sequence>
<gene>
    <name evidence="8" type="ORF">BJEO58_01052</name>
</gene>
<dbReference type="InterPro" id="IPR012001">
    <property type="entry name" value="Thiamin_PyroP_enz_TPP-bd_dom"/>
</dbReference>
<dbReference type="InterPro" id="IPR045229">
    <property type="entry name" value="TPP_enz"/>
</dbReference>
<keyword evidence="9" id="KW-1185">Reference proteome</keyword>
<dbReference type="GO" id="GO:0003984">
    <property type="term" value="F:acetolactate synthase activity"/>
    <property type="evidence" value="ECO:0007669"/>
    <property type="project" value="UniProtKB-EC"/>
</dbReference>
<evidence type="ECO:0000313" key="8">
    <source>
        <dbReference type="EMBL" id="SMY11467.1"/>
    </source>
</evidence>
<dbReference type="GO" id="GO:0030976">
    <property type="term" value="F:thiamine pyrophosphate binding"/>
    <property type="evidence" value="ECO:0007669"/>
    <property type="project" value="InterPro"/>
</dbReference>
<comment type="similarity">
    <text evidence="2 4">Belongs to the TPP enzyme family.</text>
</comment>
<dbReference type="GO" id="GO:0009099">
    <property type="term" value="P:L-valine biosynthetic process"/>
    <property type="evidence" value="ECO:0007669"/>
    <property type="project" value="TreeGrafter"/>
</dbReference>
<keyword evidence="8" id="KW-0808">Transferase</keyword>
<evidence type="ECO:0000259" key="6">
    <source>
        <dbReference type="Pfam" id="PF02775"/>
    </source>
</evidence>
<dbReference type="EC" id="2.2.1.6" evidence="8"/>
<dbReference type="Pfam" id="PF00205">
    <property type="entry name" value="TPP_enzyme_M"/>
    <property type="match status" value="1"/>
</dbReference>
<dbReference type="GO" id="GO:0005948">
    <property type="term" value="C:acetolactate synthase complex"/>
    <property type="evidence" value="ECO:0007669"/>
    <property type="project" value="TreeGrafter"/>
</dbReference>
<dbReference type="InterPro" id="IPR000399">
    <property type="entry name" value="TPP-bd_CS"/>
</dbReference>
<dbReference type="Gene3D" id="3.40.50.970">
    <property type="match status" value="2"/>
</dbReference>
<dbReference type="PROSITE" id="PS00187">
    <property type="entry name" value="TPP_ENZYMES"/>
    <property type="match status" value="1"/>
</dbReference>
<dbReference type="PANTHER" id="PTHR18968">
    <property type="entry name" value="THIAMINE PYROPHOSPHATE ENZYMES"/>
    <property type="match status" value="1"/>
</dbReference>
<feature type="domain" description="Thiamine pyrophosphate enzyme TPP-binding" evidence="6">
    <location>
        <begin position="397"/>
        <end position="544"/>
    </location>
</feature>
<accession>A0A2H1L3J2</accession>
<dbReference type="CDD" id="cd07035">
    <property type="entry name" value="TPP_PYR_POX_like"/>
    <property type="match status" value="1"/>
</dbReference>
<dbReference type="SUPFAM" id="SSF52467">
    <property type="entry name" value="DHS-like NAD/FAD-binding domain"/>
    <property type="match status" value="1"/>
</dbReference>
<dbReference type="InterPro" id="IPR029061">
    <property type="entry name" value="THDP-binding"/>
</dbReference>
<dbReference type="CDD" id="cd00568">
    <property type="entry name" value="TPP_enzymes"/>
    <property type="match status" value="1"/>
</dbReference>
<evidence type="ECO:0000256" key="1">
    <source>
        <dbReference type="ARBA" id="ARBA00001964"/>
    </source>
</evidence>
<dbReference type="InterPro" id="IPR029035">
    <property type="entry name" value="DHS-like_NAD/FAD-binding_dom"/>
</dbReference>
<dbReference type="OrthoDB" id="4494979at2"/>
<evidence type="ECO:0000259" key="5">
    <source>
        <dbReference type="Pfam" id="PF00205"/>
    </source>
</evidence>
<dbReference type="NCBIfam" id="NF004772">
    <property type="entry name" value="PRK06112.1"/>
    <property type="match status" value="1"/>
</dbReference>
<dbReference type="GO" id="GO:0009097">
    <property type="term" value="P:isoleucine biosynthetic process"/>
    <property type="evidence" value="ECO:0007669"/>
    <property type="project" value="TreeGrafter"/>
</dbReference>
<dbReference type="SUPFAM" id="SSF52518">
    <property type="entry name" value="Thiamin diphosphate-binding fold (THDP-binding)"/>
    <property type="match status" value="2"/>
</dbReference>
<dbReference type="GO" id="GO:0050660">
    <property type="term" value="F:flavin adenine dinucleotide binding"/>
    <property type="evidence" value="ECO:0007669"/>
    <property type="project" value="TreeGrafter"/>
</dbReference>
<evidence type="ECO:0000256" key="3">
    <source>
        <dbReference type="ARBA" id="ARBA00023052"/>
    </source>
</evidence>
<dbReference type="EMBL" id="FXZM01000004">
    <property type="protein sequence ID" value="SMY11467.1"/>
    <property type="molecule type" value="Genomic_DNA"/>
</dbReference>
<dbReference type="Gene3D" id="3.40.50.1220">
    <property type="entry name" value="TPP-binding domain"/>
    <property type="match status" value="1"/>
</dbReference>
<dbReference type="InterPro" id="IPR011766">
    <property type="entry name" value="TPP_enzyme_TPP-bd"/>
</dbReference>
<evidence type="ECO:0000256" key="4">
    <source>
        <dbReference type="RuleBase" id="RU362132"/>
    </source>
</evidence>
<organism evidence="8 9">
    <name type="scientific">Brevibacterium jeotgali</name>
    <dbReference type="NCBI Taxonomy" id="1262550"/>
    <lineage>
        <taxon>Bacteria</taxon>
        <taxon>Bacillati</taxon>
        <taxon>Actinomycetota</taxon>
        <taxon>Actinomycetes</taxon>
        <taxon>Micrococcales</taxon>
        <taxon>Brevibacteriaceae</taxon>
        <taxon>Brevibacterium</taxon>
    </lineage>
</organism>
<dbReference type="InterPro" id="IPR012000">
    <property type="entry name" value="Thiamin_PyroP_enz_cen_dom"/>
</dbReference>